<evidence type="ECO:0000256" key="3">
    <source>
        <dbReference type="ARBA" id="ARBA00036807"/>
    </source>
</evidence>
<keyword evidence="10" id="KW-1185">Reference proteome</keyword>
<dbReference type="PANTHER" id="PTHR45662:SF2">
    <property type="entry name" value="PHOSPHATIDYLINOSITOL-3-PHOSPHATASE SAC1"/>
    <property type="match status" value="1"/>
</dbReference>
<dbReference type="PROSITE" id="PS50275">
    <property type="entry name" value="SAC"/>
    <property type="match status" value="1"/>
</dbReference>
<organism evidence="9 10">
    <name type="scientific">Artemia franciscana</name>
    <name type="common">Brine shrimp</name>
    <name type="synonym">Artemia sanfranciscana</name>
    <dbReference type="NCBI Taxonomy" id="6661"/>
    <lineage>
        <taxon>Eukaryota</taxon>
        <taxon>Metazoa</taxon>
        <taxon>Ecdysozoa</taxon>
        <taxon>Arthropoda</taxon>
        <taxon>Crustacea</taxon>
        <taxon>Branchiopoda</taxon>
        <taxon>Anostraca</taxon>
        <taxon>Artemiidae</taxon>
        <taxon>Artemia</taxon>
    </lineage>
</organism>
<accession>A0AA88LCI8</accession>
<keyword evidence="7" id="KW-0812">Transmembrane</keyword>
<proteinExistence type="predicted"/>
<dbReference type="GO" id="GO:0004438">
    <property type="term" value="F:phosphatidylinositol-3-phosphate phosphatase activity"/>
    <property type="evidence" value="ECO:0007669"/>
    <property type="project" value="UniProtKB-EC"/>
</dbReference>
<evidence type="ECO:0000256" key="6">
    <source>
        <dbReference type="ARBA" id="ARBA00041911"/>
    </source>
</evidence>
<feature type="transmembrane region" description="Helical" evidence="7">
    <location>
        <begin position="549"/>
        <end position="568"/>
    </location>
</feature>
<gene>
    <name evidence="9" type="ORF">QYM36_000014</name>
</gene>
<reference evidence="9" key="1">
    <citation type="submission" date="2023-07" db="EMBL/GenBank/DDBJ databases">
        <title>Chromosome-level genome assembly of Artemia franciscana.</title>
        <authorList>
            <person name="Jo E."/>
        </authorList>
    </citation>
    <scope>NUCLEOTIDE SEQUENCE</scope>
    <source>
        <tissue evidence="9">Whole body</tissue>
    </source>
</reference>
<comment type="caution">
    <text evidence="9">The sequence shown here is derived from an EMBL/GenBank/DDBJ whole genome shotgun (WGS) entry which is preliminary data.</text>
</comment>
<keyword evidence="7" id="KW-0472">Membrane</keyword>
<comment type="catalytic activity">
    <reaction evidence="3">
        <text>a 1,2-diacyl-sn-glycero-3-phospho-(1D-myo-inositol 4-phosphate) + H2O = a 1,2-diacyl-sn-glycero-3-phospho-(1D-myo-inositol) + phosphate</text>
        <dbReference type="Rhea" id="RHEA:55652"/>
        <dbReference type="ChEBI" id="CHEBI:15377"/>
        <dbReference type="ChEBI" id="CHEBI:43474"/>
        <dbReference type="ChEBI" id="CHEBI:57880"/>
        <dbReference type="ChEBI" id="CHEBI:58178"/>
    </reaction>
    <physiologicalReaction direction="left-to-right" evidence="3">
        <dbReference type="Rhea" id="RHEA:55653"/>
    </physiologicalReaction>
</comment>
<protein>
    <recommendedName>
        <fullName evidence="4">Phosphatidylinositol-3-phosphatase SAC1</fullName>
        <ecNumber evidence="1">3.1.3.64</ecNumber>
    </recommendedName>
    <alternativeName>
        <fullName evidence="6">Phosphatidylinositol-4-phosphate phosphatase</fullName>
    </alternativeName>
    <alternativeName>
        <fullName evidence="5">Suppressor of actin mutations 1-like protein</fullName>
    </alternativeName>
</protein>
<dbReference type="AlphaFoldDB" id="A0AA88LCI8"/>
<sequence length="588" mass="68068">MVPDQALGNVLLYTANDKFYLELLDGVEGFVTIDRLTSEVRFGVDRSQIPVNLPRRNIFGVYGTFETFAGPCLVVVTEATKIGKICGQSILRIDATEIIPYARTNYHISQRQAADDAALISMVKNVLDTPHHYFSLNYDLTHSMQRLAFIAPEFRQMSMFERADDRFVWNYKLIENFVRGDKEVAKYSLPVIHGFISIKVCSVGRNSFNWAVISRRSRYNAGTRFYTRGINLDGHVANFVETEQIVEYDGQKTAFVQTRGSIPLFWNQLPNLKYKPSVVIDSFKEHILALTKHFEEQVLQYGQQVLLNLVDQKGSEGRLASHYKTLIQTYNNDLLRYEAFDFHHECRRMRWDRLSILIDRISQDFENFGYLHLSSEGLVIRRQEGTFRTNCIDCLDRTNVVQSMLAHKNLEAVLERLGILSEGSNLVNHKNFEYSFKNVWADNADFISCQYSGTGALKTDYTRTGKRTKFGALKDGYNSLLRYYKNNFADGFRQDAIDFFHGHWTVDGGVPVLSTEVSGWKFYLPIFLLLSFGMWFSAILLPDEYSTEVLLFMLFWAFAFMMCLKTILRYGNEFVNKPRLVDRHRWPK</sequence>
<evidence type="ECO:0000256" key="4">
    <source>
        <dbReference type="ARBA" id="ARBA00040795"/>
    </source>
</evidence>
<dbReference type="GO" id="GO:0043812">
    <property type="term" value="F:phosphatidylinositol-4-phosphate phosphatase activity"/>
    <property type="evidence" value="ECO:0007669"/>
    <property type="project" value="TreeGrafter"/>
</dbReference>
<evidence type="ECO:0000313" key="9">
    <source>
        <dbReference type="EMBL" id="KAK2725367.1"/>
    </source>
</evidence>
<evidence type="ECO:0000256" key="5">
    <source>
        <dbReference type="ARBA" id="ARBA00041396"/>
    </source>
</evidence>
<dbReference type="Proteomes" id="UP001187531">
    <property type="component" value="Unassembled WGS sequence"/>
</dbReference>
<dbReference type="GO" id="GO:0005783">
    <property type="term" value="C:endoplasmic reticulum"/>
    <property type="evidence" value="ECO:0007669"/>
    <property type="project" value="TreeGrafter"/>
</dbReference>
<name>A0AA88LCI8_ARTSF</name>
<dbReference type="EC" id="3.1.3.64" evidence="1"/>
<evidence type="ECO:0000259" key="8">
    <source>
        <dbReference type="PROSITE" id="PS50275"/>
    </source>
</evidence>
<comment type="catalytic activity">
    <reaction evidence="2">
        <text>a 1,2-diacyl-sn-glycero-3-phospho-(1D-myo-inositol-3-phosphate) + H2O = a 1,2-diacyl-sn-glycero-3-phospho-(1D-myo-inositol) + phosphate</text>
        <dbReference type="Rhea" id="RHEA:12316"/>
        <dbReference type="ChEBI" id="CHEBI:15377"/>
        <dbReference type="ChEBI" id="CHEBI:43474"/>
        <dbReference type="ChEBI" id="CHEBI:57880"/>
        <dbReference type="ChEBI" id="CHEBI:58088"/>
        <dbReference type="EC" id="3.1.3.64"/>
    </reaction>
    <physiologicalReaction direction="left-to-right" evidence="2">
        <dbReference type="Rhea" id="RHEA:12317"/>
    </physiologicalReaction>
</comment>
<evidence type="ECO:0000313" key="10">
    <source>
        <dbReference type="Proteomes" id="UP001187531"/>
    </source>
</evidence>
<feature type="domain" description="SAC" evidence="8">
    <location>
        <begin position="123"/>
        <end position="453"/>
    </location>
</feature>
<dbReference type="GO" id="GO:0046856">
    <property type="term" value="P:phosphatidylinositol dephosphorylation"/>
    <property type="evidence" value="ECO:0007669"/>
    <property type="project" value="TreeGrafter"/>
</dbReference>
<dbReference type="EMBL" id="JAVRJZ010000002">
    <property type="protein sequence ID" value="KAK2725367.1"/>
    <property type="molecule type" value="Genomic_DNA"/>
</dbReference>
<keyword evidence="7" id="KW-1133">Transmembrane helix</keyword>
<dbReference type="PANTHER" id="PTHR45662">
    <property type="entry name" value="PHOSPHATIDYLINOSITIDE PHOSPHATASE SAC1"/>
    <property type="match status" value="1"/>
</dbReference>
<evidence type="ECO:0000256" key="7">
    <source>
        <dbReference type="SAM" id="Phobius"/>
    </source>
</evidence>
<dbReference type="InterPro" id="IPR002013">
    <property type="entry name" value="SAC_dom"/>
</dbReference>
<feature type="transmembrane region" description="Helical" evidence="7">
    <location>
        <begin position="522"/>
        <end position="542"/>
    </location>
</feature>
<evidence type="ECO:0000256" key="1">
    <source>
        <dbReference type="ARBA" id="ARBA00013038"/>
    </source>
</evidence>
<dbReference type="Pfam" id="PF02383">
    <property type="entry name" value="Syja_N"/>
    <property type="match status" value="1"/>
</dbReference>
<evidence type="ECO:0000256" key="2">
    <source>
        <dbReference type="ARBA" id="ARBA00036631"/>
    </source>
</evidence>